<feature type="transmembrane region" description="Helical" evidence="7">
    <location>
        <begin position="126"/>
        <end position="145"/>
    </location>
</feature>
<dbReference type="STRING" id="1811193.A0O21_10365"/>
<dbReference type="PANTHER" id="PTHR30012:SF0">
    <property type="entry name" value="TYPE II SECRETION SYSTEM PROTEIN F-RELATED"/>
    <property type="match status" value="1"/>
</dbReference>
<dbReference type="KEGG" id="spat:A0O21_10365"/>
<proteinExistence type="inferred from homology"/>
<gene>
    <name evidence="9" type="ORF">A0O21_10365</name>
</gene>
<name>A0A172QA86_9STRE</name>
<evidence type="ECO:0000256" key="5">
    <source>
        <dbReference type="ARBA" id="ARBA00022989"/>
    </source>
</evidence>
<dbReference type="AlphaFoldDB" id="A0A172QA86"/>
<evidence type="ECO:0000259" key="8">
    <source>
        <dbReference type="Pfam" id="PF00482"/>
    </source>
</evidence>
<dbReference type="Proteomes" id="UP000077317">
    <property type="component" value="Chromosome"/>
</dbReference>
<comment type="similarity">
    <text evidence="2">Belongs to the GSP F family.</text>
</comment>
<dbReference type="EMBL" id="CP014699">
    <property type="protein sequence ID" value="AND80342.1"/>
    <property type="molecule type" value="Genomic_DNA"/>
</dbReference>
<keyword evidence="4 7" id="KW-0812">Transmembrane</keyword>
<accession>A0A172QA86</accession>
<dbReference type="Gene3D" id="1.20.81.30">
    <property type="entry name" value="Type II secretion system (T2SS), domain F"/>
    <property type="match status" value="1"/>
</dbReference>
<feature type="domain" description="Type II secretion system protein GspF" evidence="8">
    <location>
        <begin position="215"/>
        <end position="335"/>
    </location>
</feature>
<keyword evidence="3" id="KW-1003">Cell membrane</keyword>
<evidence type="ECO:0000256" key="7">
    <source>
        <dbReference type="SAM" id="Phobius"/>
    </source>
</evidence>
<feature type="transmembrane region" description="Helical" evidence="7">
    <location>
        <begin position="315"/>
        <end position="337"/>
    </location>
</feature>
<evidence type="ECO:0000256" key="4">
    <source>
        <dbReference type="ARBA" id="ARBA00022692"/>
    </source>
</evidence>
<keyword evidence="6 7" id="KW-0472">Membrane</keyword>
<dbReference type="InterPro" id="IPR018076">
    <property type="entry name" value="T2SS_GspF_dom"/>
</dbReference>
<dbReference type="Pfam" id="PF00482">
    <property type="entry name" value="T2SSF"/>
    <property type="match status" value="1"/>
</dbReference>
<dbReference type="InterPro" id="IPR047692">
    <property type="entry name" value="T4P_ComGB"/>
</dbReference>
<dbReference type="GO" id="GO:0005886">
    <property type="term" value="C:plasma membrane"/>
    <property type="evidence" value="ECO:0007669"/>
    <property type="project" value="UniProtKB-SubCell"/>
</dbReference>
<organism evidence="9 10">
    <name type="scientific">Streptococcus pantholopis</name>
    <dbReference type="NCBI Taxonomy" id="1811193"/>
    <lineage>
        <taxon>Bacteria</taxon>
        <taxon>Bacillati</taxon>
        <taxon>Bacillota</taxon>
        <taxon>Bacilli</taxon>
        <taxon>Lactobacillales</taxon>
        <taxon>Streptococcaceae</taxon>
        <taxon>Streptococcus</taxon>
    </lineage>
</organism>
<evidence type="ECO:0000256" key="6">
    <source>
        <dbReference type="ARBA" id="ARBA00023136"/>
    </source>
</evidence>
<evidence type="ECO:0000313" key="9">
    <source>
        <dbReference type="EMBL" id="AND80342.1"/>
    </source>
</evidence>
<reference evidence="9 10" key="1">
    <citation type="journal article" date="2016" name="Int. J. Syst. Evol. Microbiol.">
        <title>Streptococcuspantholopis sp. nov., isolated from faeces of the Tibetan antelope (Pantholops hodgsonii).</title>
        <authorList>
            <person name="Bai X."/>
            <person name="Xiong Y."/>
            <person name="Lu S."/>
            <person name="Jin D."/>
            <person name="Lai X."/>
            <person name="Yang J."/>
            <person name="Niu L."/>
            <person name="Hu S."/>
            <person name="Meng X."/>
            <person name="Pu J."/>
            <person name="Ye C."/>
            <person name="Xu J."/>
        </authorList>
    </citation>
    <scope>NUCLEOTIDE SEQUENCE [LARGE SCALE GENOMIC DNA]</scope>
    <source>
        <strain evidence="9 10">TA 26</strain>
    </source>
</reference>
<dbReference type="InterPro" id="IPR042094">
    <property type="entry name" value="T2SS_GspF_sf"/>
</dbReference>
<reference evidence="10" key="2">
    <citation type="submission" date="2016-03" db="EMBL/GenBank/DDBJ databases">
        <title>Streptococcus antelopensis sp. nov., isolated from the feces of the Tibetan antelope (Pantholops hodgsonii) in Hoh Xil National Nature Reserve, Qinghai, China.</title>
        <authorList>
            <person name="Bai X."/>
        </authorList>
    </citation>
    <scope>NUCLEOTIDE SEQUENCE [LARGE SCALE GENOMIC DNA]</scope>
    <source>
        <strain evidence="10">TA 26</strain>
    </source>
</reference>
<protein>
    <submittedName>
        <fullName evidence="9">Competence protein CglB</fullName>
    </submittedName>
</protein>
<evidence type="ECO:0000256" key="3">
    <source>
        <dbReference type="ARBA" id="ARBA00022475"/>
    </source>
</evidence>
<keyword evidence="5 7" id="KW-1133">Transmembrane helix</keyword>
<keyword evidence="10" id="KW-1185">Reference proteome</keyword>
<feature type="transmembrane region" description="Helical" evidence="7">
    <location>
        <begin position="165"/>
        <end position="184"/>
    </location>
</feature>
<evidence type="ECO:0000256" key="2">
    <source>
        <dbReference type="ARBA" id="ARBA00005745"/>
    </source>
</evidence>
<dbReference type="InterPro" id="IPR003004">
    <property type="entry name" value="GspF/PilC"/>
</dbReference>
<dbReference type="NCBIfam" id="NF041012">
    <property type="entry name" value="T4P_ComGB"/>
    <property type="match status" value="1"/>
</dbReference>
<dbReference type="PANTHER" id="PTHR30012">
    <property type="entry name" value="GENERAL SECRETION PATHWAY PROTEIN"/>
    <property type="match status" value="1"/>
</dbReference>
<evidence type="ECO:0000313" key="10">
    <source>
        <dbReference type="Proteomes" id="UP000077317"/>
    </source>
</evidence>
<comment type="subcellular location">
    <subcellularLocation>
        <location evidence="1">Cell membrane</location>
        <topology evidence="1">Multi-pass membrane protein</topology>
    </subcellularLocation>
</comment>
<evidence type="ECO:0000256" key="1">
    <source>
        <dbReference type="ARBA" id="ARBA00004651"/>
    </source>
</evidence>
<sequence>MTSLLKAVISPKKKRNTKKLKLKEQRKIVQLFNNLFDSGFSLTEMVVFLKRSQLLADKHTDKMHSVLLNGQGLAEMMAVLGFSDAVFTQLTLAEIHGNTKRSLHKIESYLESLLLVRRKLIETGTYPLLLLAFLVILMFSLKNYLLPQLEGVNFASQVILHFPSLLLLLLSILLVLGSALYFFAKRLPRITIVSWGSRLPWLGDYLRLYLTAYYAREWGNLIGQGIELAQIVQIMQKQKAQLFRELGHHMGEGLLSGEEFHNKVLEYPFFCKELGLIIEYGEIKAKLGKELEIYAQETWETFFNRLIKATQLIQPLVFIAVALMIVMIYAAMLLPMYQNIGGNF</sequence>